<dbReference type="AlphaFoldDB" id="A0A9P9BK01"/>
<organism evidence="4 5">
    <name type="scientific">Microdochium trichocladiopsis</name>
    <dbReference type="NCBI Taxonomy" id="1682393"/>
    <lineage>
        <taxon>Eukaryota</taxon>
        <taxon>Fungi</taxon>
        <taxon>Dikarya</taxon>
        <taxon>Ascomycota</taxon>
        <taxon>Pezizomycotina</taxon>
        <taxon>Sordariomycetes</taxon>
        <taxon>Xylariomycetidae</taxon>
        <taxon>Xylariales</taxon>
        <taxon>Microdochiaceae</taxon>
        <taxon>Microdochium</taxon>
    </lineage>
</organism>
<reference evidence="4" key="1">
    <citation type="journal article" date="2021" name="Nat. Commun.">
        <title>Genetic determinants of endophytism in the Arabidopsis root mycobiome.</title>
        <authorList>
            <person name="Mesny F."/>
            <person name="Miyauchi S."/>
            <person name="Thiergart T."/>
            <person name="Pickel B."/>
            <person name="Atanasova L."/>
            <person name="Karlsson M."/>
            <person name="Huettel B."/>
            <person name="Barry K.W."/>
            <person name="Haridas S."/>
            <person name="Chen C."/>
            <person name="Bauer D."/>
            <person name="Andreopoulos W."/>
            <person name="Pangilinan J."/>
            <person name="LaButti K."/>
            <person name="Riley R."/>
            <person name="Lipzen A."/>
            <person name="Clum A."/>
            <person name="Drula E."/>
            <person name="Henrissat B."/>
            <person name="Kohler A."/>
            <person name="Grigoriev I.V."/>
            <person name="Martin F.M."/>
            <person name="Hacquard S."/>
        </authorList>
    </citation>
    <scope>NUCLEOTIDE SEQUENCE</scope>
    <source>
        <strain evidence="4">MPI-CAGE-CH-0230</strain>
    </source>
</reference>
<protein>
    <recommendedName>
        <fullName evidence="3">Fe2OG dioxygenase domain-containing protein</fullName>
    </recommendedName>
</protein>
<keyword evidence="2" id="KW-0560">Oxidoreductase</keyword>
<dbReference type="SUPFAM" id="SSF51197">
    <property type="entry name" value="Clavaminate synthase-like"/>
    <property type="match status" value="1"/>
</dbReference>
<evidence type="ECO:0000313" key="5">
    <source>
        <dbReference type="Proteomes" id="UP000756346"/>
    </source>
</evidence>
<dbReference type="Proteomes" id="UP000756346">
    <property type="component" value="Unassembled WGS sequence"/>
</dbReference>
<dbReference type="GO" id="GO:0016491">
    <property type="term" value="F:oxidoreductase activity"/>
    <property type="evidence" value="ECO:0007669"/>
    <property type="project" value="UniProtKB-KW"/>
</dbReference>
<dbReference type="EMBL" id="JAGTJQ010000010">
    <property type="protein sequence ID" value="KAH7020729.1"/>
    <property type="molecule type" value="Genomic_DNA"/>
</dbReference>
<keyword evidence="2" id="KW-0408">Iron</keyword>
<dbReference type="InterPro" id="IPR026992">
    <property type="entry name" value="DIOX_N"/>
</dbReference>
<comment type="similarity">
    <text evidence="1 2">Belongs to the iron/ascorbate-dependent oxidoreductase family.</text>
</comment>
<dbReference type="OrthoDB" id="288590at2759"/>
<dbReference type="Gene3D" id="2.60.120.330">
    <property type="entry name" value="B-lactam Antibiotic, Isopenicillin N Synthase, Chain"/>
    <property type="match status" value="1"/>
</dbReference>
<evidence type="ECO:0000256" key="1">
    <source>
        <dbReference type="ARBA" id="ARBA00008056"/>
    </source>
</evidence>
<proteinExistence type="inferred from homology"/>
<sequence>MSTATETIAQPLAAASTAAAAEITLHTNQDDEFPVIDFGNLARDPEGTAAQIFEAACRWGFLVLKGHGIPKKDVDAMFALSAEFFDQPSEIKAEKWMNQKQQGYDFKDWRDVPKRTQAEAFRSQCRNLSESLLQTFARAMDLAPDFFTSAHSPDKDPGNVLRLIRYPALPAPADPRFPRLGEHTDWGTLTLLFARTPGLEVRPPGDRGWVPAPVVEDAVIVNIADGLALWSGKALKSTMHRLSWDSLPYDMHRYSIAYFVNANADAPLKMLKGEVGSGGKYVEAPTEFAATFGDYQAVRMRMIHEKFNTEGTEEDLKVDPAFVDMVKNIGVAHGTGVTFDGKGLEQ</sequence>
<dbReference type="InterPro" id="IPR050231">
    <property type="entry name" value="Iron_ascorbate_oxido_reductase"/>
</dbReference>
<dbReference type="Pfam" id="PF03171">
    <property type="entry name" value="2OG-FeII_Oxy"/>
    <property type="match status" value="1"/>
</dbReference>
<dbReference type="GO" id="GO:0044283">
    <property type="term" value="P:small molecule biosynthetic process"/>
    <property type="evidence" value="ECO:0007669"/>
    <property type="project" value="UniProtKB-ARBA"/>
</dbReference>
<evidence type="ECO:0000256" key="2">
    <source>
        <dbReference type="RuleBase" id="RU003682"/>
    </source>
</evidence>
<evidence type="ECO:0000259" key="3">
    <source>
        <dbReference type="PROSITE" id="PS51471"/>
    </source>
</evidence>
<dbReference type="PROSITE" id="PS51471">
    <property type="entry name" value="FE2OG_OXY"/>
    <property type="match status" value="1"/>
</dbReference>
<comment type="caution">
    <text evidence="4">The sequence shown here is derived from an EMBL/GenBank/DDBJ whole genome shotgun (WGS) entry which is preliminary data.</text>
</comment>
<dbReference type="PANTHER" id="PTHR47990">
    <property type="entry name" value="2-OXOGLUTARATE (2OG) AND FE(II)-DEPENDENT OXYGENASE SUPERFAMILY PROTEIN-RELATED"/>
    <property type="match status" value="1"/>
</dbReference>
<gene>
    <name evidence="4" type="ORF">B0I36DRAFT_296115</name>
</gene>
<name>A0A9P9BK01_9PEZI</name>
<feature type="domain" description="Fe2OG dioxygenase" evidence="3">
    <location>
        <begin position="157"/>
        <end position="262"/>
    </location>
</feature>
<dbReference type="InterPro" id="IPR005123">
    <property type="entry name" value="Oxoglu/Fe-dep_dioxygenase_dom"/>
</dbReference>
<keyword evidence="2" id="KW-0479">Metal-binding</keyword>
<dbReference type="InterPro" id="IPR027443">
    <property type="entry name" value="IPNS-like_sf"/>
</dbReference>
<accession>A0A9P9BK01</accession>
<keyword evidence="5" id="KW-1185">Reference proteome</keyword>
<dbReference type="RefSeq" id="XP_046006930.1">
    <property type="nucleotide sequence ID" value="XM_046151884.1"/>
</dbReference>
<evidence type="ECO:0000313" key="4">
    <source>
        <dbReference type="EMBL" id="KAH7020729.1"/>
    </source>
</evidence>
<dbReference type="GO" id="GO:0046872">
    <property type="term" value="F:metal ion binding"/>
    <property type="evidence" value="ECO:0007669"/>
    <property type="project" value="UniProtKB-KW"/>
</dbReference>
<dbReference type="InterPro" id="IPR044861">
    <property type="entry name" value="IPNS-like_FE2OG_OXY"/>
</dbReference>
<dbReference type="Pfam" id="PF14226">
    <property type="entry name" value="DIOX_N"/>
    <property type="match status" value="1"/>
</dbReference>
<dbReference type="GeneID" id="70181430"/>